<dbReference type="PIRSF" id="PIRSF001100">
    <property type="entry name" value="Beta_cellobiohydrolase"/>
    <property type="match status" value="1"/>
</dbReference>
<comment type="similarity">
    <text evidence="9">Belongs to the glycosyl hydrolase family 6.</text>
</comment>
<dbReference type="Gene3D" id="3.20.20.40">
    <property type="entry name" value="1, 4-beta cellobiohydrolase"/>
    <property type="match status" value="1"/>
</dbReference>
<dbReference type="PANTHER" id="PTHR34876">
    <property type="match status" value="1"/>
</dbReference>
<feature type="signal peptide" evidence="9">
    <location>
        <begin position="1"/>
        <end position="31"/>
    </location>
</feature>
<dbReference type="SUPFAM" id="SSF51989">
    <property type="entry name" value="Glycosyl hydrolases family 6, cellulases"/>
    <property type="match status" value="1"/>
</dbReference>
<name>A0ABS4ZJ61_9MICO</name>
<feature type="active site" description="Proton donor" evidence="8">
    <location>
        <position position="153"/>
    </location>
</feature>
<evidence type="ECO:0000256" key="5">
    <source>
        <dbReference type="ARBA" id="ARBA00023277"/>
    </source>
</evidence>
<evidence type="ECO:0000256" key="8">
    <source>
        <dbReference type="PROSITE-ProRule" id="PRU10057"/>
    </source>
</evidence>
<evidence type="ECO:0000256" key="3">
    <source>
        <dbReference type="ARBA" id="ARBA00023001"/>
    </source>
</evidence>
<keyword evidence="4" id="KW-1015">Disulfide bond</keyword>
<keyword evidence="5 9" id="KW-0119">Carbohydrate metabolism</keyword>
<keyword evidence="2 9" id="KW-0378">Hydrolase</keyword>
<organism evidence="10 11">
    <name type="scientific">Microbacterium amylolyticum</name>
    <dbReference type="NCBI Taxonomy" id="936337"/>
    <lineage>
        <taxon>Bacteria</taxon>
        <taxon>Bacillati</taxon>
        <taxon>Actinomycetota</taxon>
        <taxon>Actinomycetes</taxon>
        <taxon>Micrococcales</taxon>
        <taxon>Microbacteriaceae</taxon>
        <taxon>Microbacterium</taxon>
    </lineage>
</organism>
<dbReference type="InterPro" id="IPR016288">
    <property type="entry name" value="Beta_cellobiohydrolase"/>
</dbReference>
<gene>
    <name evidence="10" type="ORF">JOF34_001634</name>
</gene>
<protein>
    <recommendedName>
        <fullName evidence="9">Glucanase</fullName>
        <ecNumber evidence="9">3.2.1.-</ecNumber>
    </recommendedName>
</protein>
<dbReference type="PANTHER" id="PTHR34876:SF4">
    <property type="entry name" value="1,4-BETA-D-GLUCAN CELLOBIOHYDROLASE C-RELATED"/>
    <property type="match status" value="1"/>
</dbReference>
<dbReference type="Pfam" id="PF01341">
    <property type="entry name" value="Glyco_hydro_6"/>
    <property type="match status" value="1"/>
</dbReference>
<evidence type="ECO:0000256" key="7">
    <source>
        <dbReference type="ARBA" id="ARBA00023326"/>
    </source>
</evidence>
<evidence type="ECO:0000256" key="6">
    <source>
        <dbReference type="ARBA" id="ARBA00023295"/>
    </source>
</evidence>
<dbReference type="PRINTS" id="PR00733">
    <property type="entry name" value="GLHYDRLASE6"/>
</dbReference>
<dbReference type="InterPro" id="IPR036434">
    <property type="entry name" value="Beta_cellobiohydrolase_sf"/>
</dbReference>
<reference evidence="10 11" key="1">
    <citation type="submission" date="2021-03" db="EMBL/GenBank/DDBJ databases">
        <title>Sequencing the genomes of 1000 actinobacteria strains.</title>
        <authorList>
            <person name="Klenk H.-P."/>
        </authorList>
    </citation>
    <scope>NUCLEOTIDE SEQUENCE [LARGE SCALE GENOMIC DNA]</scope>
    <source>
        <strain evidence="10 11">DSM 24221</strain>
    </source>
</reference>
<evidence type="ECO:0000256" key="4">
    <source>
        <dbReference type="ARBA" id="ARBA00023157"/>
    </source>
</evidence>
<keyword evidence="3 9" id="KW-0136">Cellulose degradation</keyword>
<accession>A0ABS4ZJ61</accession>
<proteinExistence type="inferred from homology"/>
<evidence type="ECO:0000256" key="2">
    <source>
        <dbReference type="ARBA" id="ARBA00022801"/>
    </source>
</evidence>
<keyword evidence="11" id="KW-1185">Reference proteome</keyword>
<comment type="caution">
    <text evidence="10">The sequence shown here is derived from an EMBL/GenBank/DDBJ whole genome shotgun (WGS) entry which is preliminary data.</text>
</comment>
<dbReference type="GO" id="GO:0008810">
    <property type="term" value="F:cellulase activity"/>
    <property type="evidence" value="ECO:0007669"/>
    <property type="project" value="UniProtKB-EC"/>
</dbReference>
<keyword evidence="1 9" id="KW-0732">Signal</keyword>
<evidence type="ECO:0000313" key="11">
    <source>
        <dbReference type="Proteomes" id="UP001519362"/>
    </source>
</evidence>
<dbReference type="RefSeq" id="WP_165134897.1">
    <property type="nucleotide sequence ID" value="NZ_CP049253.1"/>
</dbReference>
<feature type="chain" id="PRO_5045013672" description="Glucanase" evidence="9">
    <location>
        <begin position="32"/>
        <end position="326"/>
    </location>
</feature>
<dbReference type="PROSITE" id="PS00656">
    <property type="entry name" value="GLYCOSYL_HYDROL_F6_2"/>
    <property type="match status" value="1"/>
</dbReference>
<evidence type="ECO:0000313" key="10">
    <source>
        <dbReference type="EMBL" id="MBP2437048.1"/>
    </source>
</evidence>
<keyword evidence="6 9" id="KW-0326">Glycosidase</keyword>
<dbReference type="Proteomes" id="UP001519362">
    <property type="component" value="Unassembled WGS sequence"/>
</dbReference>
<dbReference type="EMBL" id="JAGIOL010000001">
    <property type="protein sequence ID" value="MBP2437048.1"/>
    <property type="molecule type" value="Genomic_DNA"/>
</dbReference>
<dbReference type="InterPro" id="IPR001524">
    <property type="entry name" value="Glyco_hydro_6_CS"/>
</dbReference>
<evidence type="ECO:0000256" key="1">
    <source>
        <dbReference type="ARBA" id="ARBA00022729"/>
    </source>
</evidence>
<keyword evidence="7 9" id="KW-0624">Polysaccharide degradation</keyword>
<sequence length="326" mass="33705">MRLLSRPWIRIAATTLALTLTAFGAAPAASAANPPDLTSGFYVDPNSGPAEWANANPQDGRSAAIRQSIAQQPMARWFGNWSGPIGTATGSYAGAASHSGKLPIMVAYNISGRDACGGHSGGGAGTASAYNSWIAAFAGGIAQRPAVVILEPDALGDFNCLSSAQVSERQALLRNAINQLNTQAPNTWTYLDAGNPGWISAAAMAERLHSSGVQNARGFSLNISNFISTASNTSYGNAINAQLSSRFGYTKPFVIDTSRNGVGAANTPWCNPAGQKLGATSRYGGGAEMLLWIKTPGQSDGDCGVGLGSTAGQFLPEVAYKMIFGH</sequence>
<dbReference type="EC" id="3.2.1.-" evidence="9"/>
<evidence type="ECO:0000256" key="9">
    <source>
        <dbReference type="RuleBase" id="RU361186"/>
    </source>
</evidence>